<feature type="coiled-coil region" evidence="1">
    <location>
        <begin position="12"/>
        <end position="46"/>
    </location>
</feature>
<evidence type="ECO:0000256" key="1">
    <source>
        <dbReference type="SAM" id="Coils"/>
    </source>
</evidence>
<accession>S7X5F9</accession>
<dbReference type="Proteomes" id="UP000014962">
    <property type="component" value="Unassembled WGS sequence"/>
</dbReference>
<sequence length="53" mass="5941">MEGLGDTSEEVLKEKAQIRKDLLATVKNAEESLEKASLKLQSLEALKRSIHNF</sequence>
<reference evidence="2 3" key="1">
    <citation type="journal article" date="2013" name="Genome Announc.">
        <title>Draft Genome Sequence of Winogradskyella psychrotolerans RS-3T, Isolated from the Marine Transect of Kongsfjorden, Ny-Alesund, Svalbard, Arctic Ocean.</title>
        <authorList>
            <person name="Kumar Pinnaka A."/>
            <person name="Ara S."/>
            <person name="Singh A."/>
            <person name="Shivaji S."/>
        </authorList>
    </citation>
    <scope>NUCLEOTIDE SEQUENCE [LARGE SCALE GENOMIC DNA]</scope>
    <source>
        <strain evidence="2 3">RS-3</strain>
    </source>
</reference>
<organism evidence="2 3">
    <name type="scientific">Winogradskyella psychrotolerans RS-3</name>
    <dbReference type="NCBI Taxonomy" id="641526"/>
    <lineage>
        <taxon>Bacteria</taxon>
        <taxon>Pseudomonadati</taxon>
        <taxon>Bacteroidota</taxon>
        <taxon>Flavobacteriia</taxon>
        <taxon>Flavobacteriales</taxon>
        <taxon>Flavobacteriaceae</taxon>
        <taxon>Winogradskyella</taxon>
    </lineage>
</organism>
<keyword evidence="1" id="KW-0175">Coiled coil</keyword>
<name>S7X5F9_9FLAO</name>
<gene>
    <name evidence="2" type="ORF">ADIWIN_0719</name>
</gene>
<evidence type="ECO:0000313" key="2">
    <source>
        <dbReference type="EMBL" id="EPR74269.1"/>
    </source>
</evidence>
<protein>
    <submittedName>
        <fullName evidence="2">Uncharacterized protein</fullName>
    </submittedName>
</protein>
<dbReference type="AlphaFoldDB" id="S7X5F9"/>
<dbReference type="EMBL" id="ATMR01000038">
    <property type="protein sequence ID" value="EPR74269.1"/>
    <property type="molecule type" value="Genomic_DNA"/>
</dbReference>
<comment type="caution">
    <text evidence="2">The sequence shown here is derived from an EMBL/GenBank/DDBJ whole genome shotgun (WGS) entry which is preliminary data.</text>
</comment>
<evidence type="ECO:0000313" key="3">
    <source>
        <dbReference type="Proteomes" id="UP000014962"/>
    </source>
</evidence>
<proteinExistence type="predicted"/>
<keyword evidence="3" id="KW-1185">Reference proteome</keyword>